<dbReference type="Proteomes" id="UP000295217">
    <property type="component" value="Unassembled WGS sequence"/>
</dbReference>
<proteinExistence type="predicted"/>
<reference evidence="2 3" key="1">
    <citation type="submission" date="2019-02" db="EMBL/GenBank/DDBJ databases">
        <title>Draft genome sequences of novel Actinobacteria.</title>
        <authorList>
            <person name="Sahin N."/>
            <person name="Ay H."/>
            <person name="Saygin H."/>
        </authorList>
    </citation>
    <scope>NUCLEOTIDE SEQUENCE [LARGE SCALE GENOMIC DNA]</scope>
    <source>
        <strain evidence="2 3">8K307</strain>
    </source>
</reference>
<protein>
    <submittedName>
        <fullName evidence="2">Uncharacterized protein</fullName>
    </submittedName>
</protein>
<evidence type="ECO:0000313" key="3">
    <source>
        <dbReference type="Proteomes" id="UP000295217"/>
    </source>
</evidence>
<organism evidence="2 3">
    <name type="scientific">Jiangella aurantiaca</name>
    <dbReference type="NCBI Taxonomy" id="2530373"/>
    <lineage>
        <taxon>Bacteria</taxon>
        <taxon>Bacillati</taxon>
        <taxon>Actinomycetota</taxon>
        <taxon>Actinomycetes</taxon>
        <taxon>Jiangellales</taxon>
        <taxon>Jiangellaceae</taxon>
        <taxon>Jiangella</taxon>
    </lineage>
</organism>
<sequence>MGANGTAGTGRPAALRAAGRTGRVVAGAAGLAIRALTELTRTPPDGPSRARRTADGLAAPPPPPAPYSVKTTAVVRLTAARLGEAALGLATVTTRRALDVAAAAAMPVEAAATIVVRTGTSIASRNGAAGRIDRLARIGREEQRRNEREAALLLRSAWRRSIGRAVAATDVDAVLDEVDLDAVVRRVDLDAVVVRLDIPALVERVLDDIDLGRIVRESSAGMAAETVDAVRVRSAGADRAINGFVDRVVLRRPPRDAVPAAEPGRAPP</sequence>
<name>A0A4R4ZYB6_9ACTN</name>
<dbReference type="AlphaFoldDB" id="A0A4R4ZYB6"/>
<accession>A0A4R4ZYB6</accession>
<keyword evidence="3" id="KW-1185">Reference proteome</keyword>
<dbReference type="RefSeq" id="WP_132107766.1">
    <property type="nucleotide sequence ID" value="NZ_SMLB01000072.1"/>
</dbReference>
<feature type="region of interest" description="Disordered" evidence="1">
    <location>
        <begin position="39"/>
        <end position="65"/>
    </location>
</feature>
<evidence type="ECO:0000313" key="2">
    <source>
        <dbReference type="EMBL" id="TDD64283.1"/>
    </source>
</evidence>
<comment type="caution">
    <text evidence="2">The sequence shown here is derived from an EMBL/GenBank/DDBJ whole genome shotgun (WGS) entry which is preliminary data.</text>
</comment>
<dbReference type="EMBL" id="SMLB01000072">
    <property type="protein sequence ID" value="TDD64283.1"/>
    <property type="molecule type" value="Genomic_DNA"/>
</dbReference>
<dbReference type="OrthoDB" id="5198439at2"/>
<evidence type="ECO:0000256" key="1">
    <source>
        <dbReference type="SAM" id="MobiDB-lite"/>
    </source>
</evidence>
<gene>
    <name evidence="2" type="ORF">E1262_28715</name>
</gene>